<dbReference type="PANTHER" id="PTHR11738:SF186">
    <property type="entry name" value="OSTEOCLAST-ASSOCIATED IMMUNOGLOBULIN-LIKE RECEPTOR"/>
    <property type="match status" value="1"/>
</dbReference>
<dbReference type="Bgee" id="ENSACAG00000022270">
    <property type="expression patterns" value="Expressed in adrenal gland and 4 other cell types or tissues"/>
</dbReference>
<dbReference type="InterPro" id="IPR036179">
    <property type="entry name" value="Ig-like_dom_sf"/>
</dbReference>
<gene>
    <name evidence="6" type="primary">LOC103280220</name>
</gene>
<keyword evidence="1" id="KW-0732">Signal</keyword>
<feature type="domain" description="Immunoglobulin" evidence="5">
    <location>
        <begin position="284"/>
        <end position="369"/>
    </location>
</feature>
<keyword evidence="3" id="KW-0393">Immunoglobulin domain</keyword>
<reference evidence="6" key="2">
    <citation type="submission" date="2025-08" db="UniProtKB">
        <authorList>
            <consortium name="Ensembl"/>
        </authorList>
    </citation>
    <scope>IDENTIFICATION</scope>
</reference>
<name>H9GQF7_ANOCA</name>
<dbReference type="InterPro" id="IPR050412">
    <property type="entry name" value="Ig-like_Receptors_ImmuneReg"/>
</dbReference>
<dbReference type="GeneID" id="103280220"/>
<dbReference type="HOGENOM" id="CLU_571021_0_0_1"/>
<evidence type="ECO:0000256" key="3">
    <source>
        <dbReference type="ARBA" id="ARBA00023319"/>
    </source>
</evidence>
<dbReference type="FunCoup" id="H9GQF7">
    <property type="interactions" value="2"/>
</dbReference>
<dbReference type="InterPro" id="IPR003599">
    <property type="entry name" value="Ig_sub"/>
</dbReference>
<dbReference type="Proteomes" id="UP000001646">
    <property type="component" value="Unplaced"/>
</dbReference>
<dbReference type="InterPro" id="IPR013783">
    <property type="entry name" value="Ig-like_fold"/>
</dbReference>
<sequence>MLSDHTEIVHCREVTSLLRSIISEVLSTGILEEQTDTAGYRGFAMRVSFSTFFLGLWMARHWHICRGQYQYLYPKPAIVLSSREVPLGGTIFIHCTRPDAFQSAKWFILYQAVGSWAVHRKEMQILRNGAMFPIASATQLNEGSYFCQYCSPVGFPYCSRYSDTVSLKIIGTPYPKPSIAVAPNGVVIVGQSIWISCESHECQHAELFLYKEEPPFLLSSSVVKKPLQGNNTFLIHNAQLYQRGIYRCRYCCQSASDKLCSVVSDQVHINMKDPSRPKPFIKVRPREQITLGLNITIECGAPESDLNFYLYNSSGLVASQMTLPSRNITEFNFFMVGLEISGNYSCRYHHRSRPFLWSEPSDHVELLVTSQAQGITKPVGATTIILASTSAGVLLLLLLLLAFLLCRRRRKGFTANDRNQPVETPLQLNTGVVVEPEEITYAELSSCSSKTRQTTQPDTLNGSCVYTSVAQNKIRPRQ</sequence>
<evidence type="ECO:0000256" key="2">
    <source>
        <dbReference type="ARBA" id="ARBA00023157"/>
    </source>
</evidence>
<dbReference type="GO" id="GO:0002764">
    <property type="term" value="P:immune response-regulating signaling pathway"/>
    <property type="evidence" value="ECO:0000318"/>
    <property type="project" value="GO_Central"/>
</dbReference>
<keyword evidence="4" id="KW-1133">Transmembrane helix</keyword>
<dbReference type="SUPFAM" id="SSF48726">
    <property type="entry name" value="Immunoglobulin"/>
    <property type="match status" value="3"/>
</dbReference>
<reference evidence="6" key="3">
    <citation type="submission" date="2025-09" db="UniProtKB">
        <authorList>
            <consortium name="Ensembl"/>
        </authorList>
    </citation>
    <scope>IDENTIFICATION</scope>
</reference>
<dbReference type="FunFam" id="2.60.40.10:FF:000049">
    <property type="entry name" value="Leukocyte immunoglobulin-like receptor subfamily B member 1"/>
    <property type="match status" value="1"/>
</dbReference>
<keyword evidence="4" id="KW-0472">Membrane</keyword>
<dbReference type="OrthoDB" id="9044453at2759"/>
<dbReference type="SMART" id="SM00409">
    <property type="entry name" value="IG"/>
    <property type="match status" value="3"/>
</dbReference>
<evidence type="ECO:0000259" key="5">
    <source>
        <dbReference type="SMART" id="SM00409"/>
    </source>
</evidence>
<dbReference type="Gene3D" id="2.60.40.10">
    <property type="entry name" value="Immunoglobulins"/>
    <property type="match status" value="3"/>
</dbReference>
<evidence type="ECO:0000256" key="4">
    <source>
        <dbReference type="SAM" id="Phobius"/>
    </source>
</evidence>
<feature type="domain" description="Immunoglobulin" evidence="5">
    <location>
        <begin position="80"/>
        <end position="170"/>
    </location>
</feature>
<dbReference type="InParanoid" id="H9GQF7"/>
<evidence type="ECO:0000313" key="7">
    <source>
        <dbReference type="Proteomes" id="UP000001646"/>
    </source>
</evidence>
<dbReference type="Ensembl" id="ENSACAT00000022572.3">
    <property type="protein sequence ID" value="ENSACAP00000018162.2"/>
    <property type="gene ID" value="ENSACAG00000022270.3"/>
</dbReference>
<dbReference type="AlphaFoldDB" id="H9GQF7"/>
<keyword evidence="7" id="KW-1185">Reference proteome</keyword>
<dbReference type="PANTHER" id="PTHR11738">
    <property type="entry name" value="MHC CLASS I NK CELL RECEPTOR"/>
    <property type="match status" value="1"/>
</dbReference>
<proteinExistence type="predicted"/>
<accession>H9GQF7</accession>
<reference evidence="6" key="1">
    <citation type="submission" date="2009-12" db="EMBL/GenBank/DDBJ databases">
        <title>The Genome Sequence of Anolis carolinensis (Green Anole Lizard).</title>
        <authorList>
            <consortium name="The Genome Sequencing Platform"/>
            <person name="Di Palma F."/>
            <person name="Alfoldi J."/>
            <person name="Heiman D."/>
            <person name="Young S."/>
            <person name="Grabherr M."/>
            <person name="Johnson J."/>
            <person name="Lander E.S."/>
            <person name="Lindblad-Toh K."/>
        </authorList>
    </citation>
    <scope>NUCLEOTIDE SEQUENCE [LARGE SCALE GENOMIC DNA]</scope>
    <source>
        <strain evidence="6">JBL SC #1</strain>
    </source>
</reference>
<dbReference type="Pfam" id="PF13895">
    <property type="entry name" value="Ig_2"/>
    <property type="match status" value="1"/>
</dbReference>
<organism evidence="6 7">
    <name type="scientific">Anolis carolinensis</name>
    <name type="common">Green anole</name>
    <name type="synonym">American chameleon</name>
    <dbReference type="NCBI Taxonomy" id="28377"/>
    <lineage>
        <taxon>Eukaryota</taxon>
        <taxon>Metazoa</taxon>
        <taxon>Chordata</taxon>
        <taxon>Craniata</taxon>
        <taxon>Vertebrata</taxon>
        <taxon>Euteleostomi</taxon>
        <taxon>Lepidosauria</taxon>
        <taxon>Squamata</taxon>
        <taxon>Bifurcata</taxon>
        <taxon>Unidentata</taxon>
        <taxon>Episquamata</taxon>
        <taxon>Toxicofera</taxon>
        <taxon>Iguania</taxon>
        <taxon>Dactyloidae</taxon>
        <taxon>Anolis</taxon>
    </lineage>
</organism>
<evidence type="ECO:0000313" key="6">
    <source>
        <dbReference type="Ensembl" id="ENSACAP00000018162.2"/>
    </source>
</evidence>
<keyword evidence="2" id="KW-1015">Disulfide bond</keyword>
<keyword evidence="4" id="KW-0812">Transmembrane</keyword>
<protein>
    <recommendedName>
        <fullName evidence="5">Immunoglobulin domain-containing protein</fullName>
    </recommendedName>
</protein>
<dbReference type="RefSeq" id="XP_016851991.1">
    <property type="nucleotide sequence ID" value="XM_016996502.2"/>
</dbReference>
<feature type="transmembrane region" description="Helical" evidence="4">
    <location>
        <begin position="384"/>
        <end position="406"/>
    </location>
</feature>
<feature type="domain" description="Immunoglobulin" evidence="5">
    <location>
        <begin position="182"/>
        <end position="272"/>
    </location>
</feature>
<dbReference type="GeneTree" id="ENSGT01150000286974"/>
<dbReference type="eggNOG" id="ENOG502T2B6">
    <property type="taxonomic scope" value="Eukaryota"/>
</dbReference>
<evidence type="ECO:0000256" key="1">
    <source>
        <dbReference type="ARBA" id="ARBA00022729"/>
    </source>
</evidence>